<organism evidence="3">
    <name type="scientific">uncultured Sporomusa sp</name>
    <dbReference type="NCBI Taxonomy" id="307249"/>
    <lineage>
        <taxon>Bacteria</taxon>
        <taxon>Bacillati</taxon>
        <taxon>Bacillota</taxon>
        <taxon>Negativicutes</taxon>
        <taxon>Selenomonadales</taxon>
        <taxon>Sporomusaceae</taxon>
        <taxon>Sporomusa</taxon>
        <taxon>environmental samples</taxon>
    </lineage>
</organism>
<dbReference type="Pfam" id="PF00589">
    <property type="entry name" value="Phage_integrase"/>
    <property type="match status" value="1"/>
</dbReference>
<protein>
    <submittedName>
        <fullName evidence="3">Integrase family protein</fullName>
    </submittedName>
</protein>
<dbReference type="CDD" id="cd00397">
    <property type="entry name" value="DNA_BRE_C"/>
    <property type="match status" value="1"/>
</dbReference>
<dbReference type="PROSITE" id="PS51898">
    <property type="entry name" value="TYR_RECOMBINASE"/>
    <property type="match status" value="1"/>
</dbReference>
<proteinExistence type="predicted"/>
<evidence type="ECO:0000259" key="2">
    <source>
        <dbReference type="PROSITE" id="PS51898"/>
    </source>
</evidence>
<reference evidence="3" key="1">
    <citation type="submission" date="2016-08" db="EMBL/GenBank/DDBJ databases">
        <authorList>
            <person name="Seilhamer J.J."/>
        </authorList>
    </citation>
    <scope>NUCLEOTIDE SEQUENCE</scope>
    <source>
        <strain evidence="3">86</strain>
    </source>
</reference>
<evidence type="ECO:0000256" key="1">
    <source>
        <dbReference type="ARBA" id="ARBA00023172"/>
    </source>
</evidence>
<gene>
    <name evidence="3" type="ORF">KL86SPO_50076</name>
</gene>
<dbReference type="InterPro" id="IPR011010">
    <property type="entry name" value="DNA_brk_join_enz"/>
</dbReference>
<accession>A0A212LXL1</accession>
<evidence type="ECO:0000313" key="3">
    <source>
        <dbReference type="EMBL" id="SCM82305.1"/>
    </source>
</evidence>
<sequence>MDKPLMLVYSYKNNKDRVLPIPDELAHNIQKLEEYTADYRTEGNPYLFLTIRKGQIALYNQTQARNNLKRFINWHGIKDESENIVELTFHDFRHTVGSNAINSDLSPKEVMQMLGHESFHSTSLYAKVRNEKLDEDYKKIGFIGLAVQEITAKTLGDTYSKDKEIAGTLPDGVCRMAFEGEDFCTQFNKCLLCPKFITTPLYLEMHKQHLRHIQEDKPRYMRDSYICNIEKVNRIEAALIVIISELEELNGKL</sequence>
<dbReference type="InterPro" id="IPR013087">
    <property type="entry name" value="Znf_C2H2_type"/>
</dbReference>
<dbReference type="InterPro" id="IPR002104">
    <property type="entry name" value="Integrase_catalytic"/>
</dbReference>
<dbReference type="GO" id="GO:0003677">
    <property type="term" value="F:DNA binding"/>
    <property type="evidence" value="ECO:0007669"/>
    <property type="project" value="InterPro"/>
</dbReference>
<dbReference type="SUPFAM" id="SSF56349">
    <property type="entry name" value="DNA breaking-rejoining enzymes"/>
    <property type="match status" value="1"/>
</dbReference>
<dbReference type="PROSITE" id="PS00028">
    <property type="entry name" value="ZINC_FINGER_C2H2_1"/>
    <property type="match status" value="1"/>
</dbReference>
<feature type="domain" description="Tyr recombinase" evidence="2">
    <location>
        <begin position="1"/>
        <end position="138"/>
    </location>
</feature>
<keyword evidence="1" id="KW-0233">DNA recombination</keyword>
<dbReference type="Gene3D" id="1.10.443.10">
    <property type="entry name" value="Intergrase catalytic core"/>
    <property type="match status" value="1"/>
</dbReference>
<dbReference type="EMBL" id="FMJE01000005">
    <property type="protein sequence ID" value="SCM82305.1"/>
    <property type="molecule type" value="Genomic_DNA"/>
</dbReference>
<dbReference type="GO" id="GO:0015074">
    <property type="term" value="P:DNA integration"/>
    <property type="evidence" value="ECO:0007669"/>
    <property type="project" value="InterPro"/>
</dbReference>
<dbReference type="AlphaFoldDB" id="A0A212LXL1"/>
<dbReference type="GO" id="GO:0006310">
    <property type="term" value="P:DNA recombination"/>
    <property type="evidence" value="ECO:0007669"/>
    <property type="project" value="UniProtKB-KW"/>
</dbReference>
<dbReference type="InterPro" id="IPR013762">
    <property type="entry name" value="Integrase-like_cat_sf"/>
</dbReference>
<name>A0A212LXL1_9FIRM</name>